<evidence type="ECO:0000256" key="2">
    <source>
        <dbReference type="SAM" id="MobiDB-lite"/>
    </source>
</evidence>
<feature type="region of interest" description="Disordered" evidence="2">
    <location>
        <begin position="61"/>
        <end position="109"/>
    </location>
</feature>
<feature type="region of interest" description="Disordered" evidence="2">
    <location>
        <begin position="388"/>
        <end position="407"/>
    </location>
</feature>
<dbReference type="InterPro" id="IPR011010">
    <property type="entry name" value="DNA_brk_join_enz"/>
</dbReference>
<dbReference type="InterPro" id="IPR013762">
    <property type="entry name" value="Integrase-like_cat_sf"/>
</dbReference>
<dbReference type="PANTHER" id="PTHR35617:SF3">
    <property type="entry name" value="CORE-BINDING (CB) DOMAIN-CONTAINING PROTEIN"/>
    <property type="match status" value="1"/>
</dbReference>
<dbReference type="Proteomes" id="UP001174136">
    <property type="component" value="Unassembled WGS sequence"/>
</dbReference>
<dbReference type="PANTHER" id="PTHR35617">
    <property type="entry name" value="PHAGE_INTEGRASE DOMAIN-CONTAINING PROTEIN"/>
    <property type="match status" value="1"/>
</dbReference>
<comment type="caution">
    <text evidence="3">The sequence shown here is derived from an EMBL/GenBank/DDBJ whole genome shotgun (WGS) entry which is preliminary data.</text>
</comment>
<evidence type="ECO:0000313" key="4">
    <source>
        <dbReference type="Proteomes" id="UP001174136"/>
    </source>
</evidence>
<keyword evidence="1" id="KW-0233">DNA recombination</keyword>
<sequence>MSSAMMSRRQIWLAQTSLPENIRKELTHMPIVPARVFHPDSQGVLDKAEQSRRTRDCVRRIFSRPTAPRYGPRGPQPSHHPPGARQEPWRQHAGFSHSRHHAVSSSSNPVLPSLLDSGRAASTIKVYTAAISFFHEAVGGVTIGRHPLVSQFIKGTCRLRPTRSPRAPSWDLPLVLRSLTQPPYEPLDQSTLKFLSHKTAFLLAICSAKRVGELHALSVSADCLRWKADDTGVSLWPNPAFLPKVINPQTVNQVIEVGAFRPDPTLCPVRALRAYTARTHSLRCSHSQLFVCFRADKLGLPVSKQCLSRWVATAISEAYSMQSLPVPGNVVAHSTRSVATSWAALQGVPFSDICAAASWSVPCTFTRFYRVNVASPSPLGSAVLSAAGRGGVESSVPRDADGTSHPR</sequence>
<keyword evidence="4" id="KW-1185">Reference proteome</keyword>
<name>A0AA47M4H1_MERPO</name>
<reference evidence="3" key="1">
    <citation type="journal article" date="2023" name="Front. Mar. Sci.">
        <title>A new Merluccius polli reference genome to investigate the effects of global change in West African waters.</title>
        <authorList>
            <person name="Mateo J.L."/>
            <person name="Blanco-Fernandez C."/>
            <person name="Garcia-Vazquez E."/>
            <person name="Machado-Schiaffino G."/>
        </authorList>
    </citation>
    <scope>NUCLEOTIDE SEQUENCE</scope>
    <source>
        <strain evidence="3">C29</strain>
        <tissue evidence="3">Fin</tissue>
    </source>
</reference>
<accession>A0AA47M4H1</accession>
<dbReference type="GO" id="GO:0015074">
    <property type="term" value="P:DNA integration"/>
    <property type="evidence" value="ECO:0007669"/>
    <property type="project" value="InterPro"/>
</dbReference>
<dbReference type="Gene3D" id="1.10.443.10">
    <property type="entry name" value="Intergrase catalytic core"/>
    <property type="match status" value="1"/>
</dbReference>
<dbReference type="GO" id="GO:0003677">
    <property type="term" value="F:DNA binding"/>
    <property type="evidence" value="ECO:0007669"/>
    <property type="project" value="InterPro"/>
</dbReference>
<dbReference type="AlphaFoldDB" id="A0AA47M4H1"/>
<protein>
    <recommendedName>
        <fullName evidence="5">Tyr recombinase domain-containing protein</fullName>
    </recommendedName>
</protein>
<evidence type="ECO:0000256" key="1">
    <source>
        <dbReference type="ARBA" id="ARBA00023172"/>
    </source>
</evidence>
<dbReference type="SUPFAM" id="SSF56349">
    <property type="entry name" value="DNA breaking-rejoining enzymes"/>
    <property type="match status" value="1"/>
</dbReference>
<gene>
    <name evidence="3" type="ORF">N1851_031034</name>
</gene>
<organism evidence="3 4">
    <name type="scientific">Merluccius polli</name>
    <name type="common">Benguela hake</name>
    <name type="synonym">Merluccius cadenati</name>
    <dbReference type="NCBI Taxonomy" id="89951"/>
    <lineage>
        <taxon>Eukaryota</taxon>
        <taxon>Metazoa</taxon>
        <taxon>Chordata</taxon>
        <taxon>Craniata</taxon>
        <taxon>Vertebrata</taxon>
        <taxon>Euteleostomi</taxon>
        <taxon>Actinopterygii</taxon>
        <taxon>Neopterygii</taxon>
        <taxon>Teleostei</taxon>
        <taxon>Neoteleostei</taxon>
        <taxon>Acanthomorphata</taxon>
        <taxon>Zeiogadaria</taxon>
        <taxon>Gadariae</taxon>
        <taxon>Gadiformes</taxon>
        <taxon>Gadoidei</taxon>
        <taxon>Merlucciidae</taxon>
        <taxon>Merluccius</taxon>
    </lineage>
</organism>
<dbReference type="SUPFAM" id="SSF47823">
    <property type="entry name" value="lambda integrase-like, N-terminal domain"/>
    <property type="match status" value="1"/>
</dbReference>
<evidence type="ECO:0008006" key="5">
    <source>
        <dbReference type="Google" id="ProtNLM"/>
    </source>
</evidence>
<dbReference type="EMBL" id="JAOPHQ010005987">
    <property type="protein sequence ID" value="KAK0133439.1"/>
    <property type="molecule type" value="Genomic_DNA"/>
</dbReference>
<dbReference type="GO" id="GO:0006310">
    <property type="term" value="P:DNA recombination"/>
    <property type="evidence" value="ECO:0007669"/>
    <property type="project" value="UniProtKB-KW"/>
</dbReference>
<proteinExistence type="predicted"/>
<evidence type="ECO:0000313" key="3">
    <source>
        <dbReference type="EMBL" id="KAK0133439.1"/>
    </source>
</evidence>
<feature type="compositionally biased region" description="Basic and acidic residues" evidence="2">
    <location>
        <begin position="396"/>
        <end position="407"/>
    </location>
</feature>